<dbReference type="Pfam" id="PF07963">
    <property type="entry name" value="N_methyl"/>
    <property type="match status" value="1"/>
</dbReference>
<keyword evidence="1" id="KW-0472">Membrane</keyword>
<reference evidence="2 3" key="1">
    <citation type="submission" date="2021-10" db="EMBL/GenBank/DDBJ databases">
        <title>Draft genome of Aestuariibacter halophilus JC2043.</title>
        <authorList>
            <person name="Emsley S.A."/>
            <person name="Pfannmuller K.M."/>
            <person name="Ushijima B."/>
            <person name="Saw J.H."/>
            <person name="Videau P."/>
        </authorList>
    </citation>
    <scope>NUCLEOTIDE SEQUENCE [LARGE SCALE GENOMIC DNA]</scope>
    <source>
        <strain evidence="2 3">JC2043</strain>
    </source>
</reference>
<evidence type="ECO:0000313" key="2">
    <source>
        <dbReference type="EMBL" id="MCC2614654.1"/>
    </source>
</evidence>
<dbReference type="InterPro" id="IPR012902">
    <property type="entry name" value="N_methyl_site"/>
</dbReference>
<organism evidence="2 3">
    <name type="scientific">Fluctibacter halophilus</name>
    <dbReference type="NCBI Taxonomy" id="226011"/>
    <lineage>
        <taxon>Bacteria</taxon>
        <taxon>Pseudomonadati</taxon>
        <taxon>Pseudomonadota</taxon>
        <taxon>Gammaproteobacteria</taxon>
        <taxon>Alteromonadales</taxon>
        <taxon>Alteromonadaceae</taxon>
        <taxon>Fluctibacter</taxon>
    </lineage>
</organism>
<protein>
    <submittedName>
        <fullName evidence="2">Prepilin-type N-terminal cleavage/methylation domain-containing protein</fullName>
    </submittedName>
</protein>
<keyword evidence="1" id="KW-0812">Transmembrane</keyword>
<sequence>MRIQRSNTLQQRQTGVGMIEVLVTLFILSVGLLGVASLQFISSLSNSDALSRSQSVMVAQQLSERLRASAVMSQVGDGMVVDNAYFNADIYNFNGLSCSGGGLPFACFCLQIPAGVPDCRGNSCSAAELAAFDAYEASCAAVAVNPGIEVVLTCDDNDGGDTDLCSAGSRHRVMLAWPVESWQDNERVLNAECNEGRSTPHDCVVVEITL</sequence>
<name>A0ABS8G249_9ALTE</name>
<keyword evidence="1" id="KW-1133">Transmembrane helix</keyword>
<dbReference type="RefSeq" id="WP_229156579.1">
    <property type="nucleotide sequence ID" value="NZ_JAJEWP010000001.1"/>
</dbReference>
<dbReference type="EMBL" id="JAJEWP010000001">
    <property type="protein sequence ID" value="MCC2614654.1"/>
    <property type="molecule type" value="Genomic_DNA"/>
</dbReference>
<comment type="caution">
    <text evidence="2">The sequence shown here is derived from an EMBL/GenBank/DDBJ whole genome shotgun (WGS) entry which is preliminary data.</text>
</comment>
<feature type="transmembrane region" description="Helical" evidence="1">
    <location>
        <begin position="21"/>
        <end position="41"/>
    </location>
</feature>
<evidence type="ECO:0000256" key="1">
    <source>
        <dbReference type="SAM" id="Phobius"/>
    </source>
</evidence>
<gene>
    <name evidence="2" type="ORF">LJ739_00180</name>
</gene>
<accession>A0ABS8G249</accession>
<dbReference type="Proteomes" id="UP001520878">
    <property type="component" value="Unassembled WGS sequence"/>
</dbReference>
<proteinExistence type="predicted"/>
<evidence type="ECO:0000313" key="3">
    <source>
        <dbReference type="Proteomes" id="UP001520878"/>
    </source>
</evidence>
<keyword evidence="3" id="KW-1185">Reference proteome</keyword>